<proteinExistence type="predicted"/>
<dbReference type="Proteomes" id="UP000323067">
    <property type="component" value="Chromosome v"/>
</dbReference>
<evidence type="ECO:0000313" key="3">
    <source>
        <dbReference type="Proteomes" id="UP000323067"/>
    </source>
</evidence>
<keyword evidence="1" id="KW-1133">Transmembrane helix</keyword>
<dbReference type="EMBL" id="CP023325">
    <property type="protein sequence ID" value="ATY63962.1"/>
    <property type="molecule type" value="Genomic_DNA"/>
</dbReference>
<protein>
    <submittedName>
        <fullName evidence="2">Uncharacterized protein</fullName>
    </submittedName>
</protein>
<name>A0A2H4SLI6_CORMI</name>
<dbReference type="OrthoDB" id="5015991at2759"/>
<feature type="transmembrane region" description="Helical" evidence="1">
    <location>
        <begin position="142"/>
        <end position="159"/>
    </location>
</feature>
<keyword evidence="1" id="KW-0472">Membrane</keyword>
<dbReference type="AlphaFoldDB" id="A0A2H4SLI6"/>
<keyword evidence="1" id="KW-0812">Transmembrane</keyword>
<gene>
    <name evidence="2" type="ORF">A9K55_004619</name>
</gene>
<evidence type="ECO:0000256" key="1">
    <source>
        <dbReference type="SAM" id="Phobius"/>
    </source>
</evidence>
<dbReference type="VEuPathDB" id="FungiDB:CCM_01715"/>
<evidence type="ECO:0000313" key="2">
    <source>
        <dbReference type="EMBL" id="ATY63962.1"/>
    </source>
</evidence>
<reference evidence="2 3" key="1">
    <citation type="journal article" date="2017" name="BMC Genomics">
        <title>Chromosome level assembly and secondary metabolite potential of the parasitic fungus Cordyceps militaris.</title>
        <authorList>
            <person name="Kramer G.J."/>
            <person name="Nodwell J.R."/>
        </authorList>
    </citation>
    <scope>NUCLEOTIDE SEQUENCE [LARGE SCALE GENOMIC DNA]</scope>
    <source>
        <strain evidence="2 3">ATCC 34164</strain>
    </source>
</reference>
<accession>A0A2H4SLI6</accession>
<sequence>MLTGEREHGAESTDTQCKYTSLFDLFLFLFLQNLYPNDDDCWPVKETVIVGLGSPTAGWALSQCKPDADERGPAEVAFCSIKYKLARIPKLVSLSTGRSISSSFAALQRFIEFDSRDCSVRCILSYSRPEPGVFSVAPVNRIAGWVLLVIVTLLFLPYLSSLRFAFAALSADTCLTMCYFEMTLWSCGYWRWGHFRQQCNKEYRMGETCGLKLVYDTKREADVCKLCHDIEKKQRRHDKMARDVERWQREGNRRATIERTCGEMREVADQIYRMREEHYQRTSSLGQ</sequence>
<dbReference type="VEuPathDB" id="FungiDB:A9K55_004619"/>
<organism evidence="2 3">
    <name type="scientific">Cordyceps militaris</name>
    <name type="common">Caterpillar fungus</name>
    <name type="synonym">Clavaria militaris</name>
    <dbReference type="NCBI Taxonomy" id="73501"/>
    <lineage>
        <taxon>Eukaryota</taxon>
        <taxon>Fungi</taxon>
        <taxon>Dikarya</taxon>
        <taxon>Ascomycota</taxon>
        <taxon>Pezizomycotina</taxon>
        <taxon>Sordariomycetes</taxon>
        <taxon>Hypocreomycetidae</taxon>
        <taxon>Hypocreales</taxon>
        <taxon>Cordycipitaceae</taxon>
        <taxon>Cordyceps</taxon>
    </lineage>
</organism>